<dbReference type="Pfam" id="PF00156">
    <property type="entry name" value="Pribosyltran"/>
    <property type="match status" value="1"/>
</dbReference>
<sequence length="264" mass="30141">MWTARYKRQAKGKLKRLIYDIVLLSLVQEVTSMPFDLKRILGDFVAIFFPRECACCGCVLRYQEKFICIACDFHLPYTNFHEYSDNDTARQLWGKVPVEEACSFLILQKESRVERLIYQIKYNNQPLLAEYFGFQYGLKLLDSASYQHLDAIIPIPLHPGKLRKRGYNQSSYFGRGLSRAMGIPLQEDALIRKKATITQTGQDRLSRYKNVEDVFACEHMPALYGKHILLVDDVLTTGATIVSAALAIQQAWACKVSVATLARA</sequence>
<proteinExistence type="inferred from homology"/>
<evidence type="ECO:0000259" key="2">
    <source>
        <dbReference type="Pfam" id="PF00156"/>
    </source>
</evidence>
<evidence type="ECO:0000256" key="1">
    <source>
        <dbReference type="ARBA" id="ARBA00008007"/>
    </source>
</evidence>
<dbReference type="AlphaFoldDB" id="A0A4U9USQ2"/>
<accession>A0A4U9USQ2</accession>
<evidence type="ECO:0000313" key="4">
    <source>
        <dbReference type="Proteomes" id="UP000308196"/>
    </source>
</evidence>
<evidence type="ECO:0000313" key="3">
    <source>
        <dbReference type="EMBL" id="VTR36756.1"/>
    </source>
</evidence>
<comment type="similarity">
    <text evidence="1">Belongs to the ComF/GntX family.</text>
</comment>
<dbReference type="EMBL" id="LR590484">
    <property type="protein sequence ID" value="VTR36756.1"/>
    <property type="molecule type" value="Genomic_DNA"/>
</dbReference>
<dbReference type="InterPro" id="IPR029057">
    <property type="entry name" value="PRTase-like"/>
</dbReference>
<dbReference type="PANTHER" id="PTHR47505:SF1">
    <property type="entry name" value="DNA UTILIZATION PROTEIN YHGH"/>
    <property type="match status" value="1"/>
</dbReference>
<dbReference type="Proteomes" id="UP000308196">
    <property type="component" value="Chromosome"/>
</dbReference>
<name>A0A4U9USQ2_9SPHI</name>
<dbReference type="InterPro" id="IPR051910">
    <property type="entry name" value="ComF/GntX_DNA_util-trans"/>
</dbReference>
<dbReference type="InterPro" id="IPR000836">
    <property type="entry name" value="PRTase_dom"/>
</dbReference>
<dbReference type="SUPFAM" id="SSF53271">
    <property type="entry name" value="PRTase-like"/>
    <property type="match status" value="1"/>
</dbReference>
<protein>
    <submittedName>
        <fullName evidence="3">DNA utilization protein GntX</fullName>
    </submittedName>
</protein>
<reference evidence="3 4" key="1">
    <citation type="submission" date="2019-05" db="EMBL/GenBank/DDBJ databases">
        <authorList>
            <consortium name="Pathogen Informatics"/>
        </authorList>
    </citation>
    <scope>NUCLEOTIDE SEQUENCE [LARGE SCALE GENOMIC DNA]</scope>
    <source>
        <strain evidence="3 4">NCTC11429</strain>
    </source>
</reference>
<feature type="domain" description="Phosphoribosyltransferase" evidence="2">
    <location>
        <begin position="170"/>
        <end position="263"/>
    </location>
</feature>
<gene>
    <name evidence="3" type="ORF">NCTC11429_01751</name>
</gene>
<dbReference type="PANTHER" id="PTHR47505">
    <property type="entry name" value="DNA UTILIZATION PROTEIN YHGH"/>
    <property type="match status" value="1"/>
</dbReference>
<dbReference type="CDD" id="cd06223">
    <property type="entry name" value="PRTases_typeI"/>
    <property type="match status" value="1"/>
</dbReference>
<dbReference type="Gene3D" id="3.40.50.2020">
    <property type="match status" value="1"/>
</dbReference>
<organism evidence="3 4">
    <name type="scientific">Sphingobacterium thalpophilum</name>
    <dbReference type="NCBI Taxonomy" id="259"/>
    <lineage>
        <taxon>Bacteria</taxon>
        <taxon>Pseudomonadati</taxon>
        <taxon>Bacteroidota</taxon>
        <taxon>Sphingobacteriia</taxon>
        <taxon>Sphingobacteriales</taxon>
        <taxon>Sphingobacteriaceae</taxon>
        <taxon>Sphingobacterium</taxon>
    </lineage>
</organism>
<dbReference type="KEGG" id="stha:NCTC11429_01751"/>
<dbReference type="STRING" id="1123265.GCA_000686625_04402"/>